<organism evidence="1 2">
    <name type="scientific">Pseudochelatococcus lubricantis</name>
    <dbReference type="NCBI Taxonomy" id="1538102"/>
    <lineage>
        <taxon>Bacteria</taxon>
        <taxon>Pseudomonadati</taxon>
        <taxon>Pseudomonadota</taxon>
        <taxon>Alphaproteobacteria</taxon>
        <taxon>Hyphomicrobiales</taxon>
        <taxon>Chelatococcaceae</taxon>
        <taxon>Pseudochelatococcus</taxon>
    </lineage>
</organism>
<proteinExistence type="predicted"/>
<gene>
    <name evidence="1" type="ORF">FHS82_002309</name>
</gene>
<dbReference type="Proteomes" id="UP001429580">
    <property type="component" value="Unassembled WGS sequence"/>
</dbReference>
<protein>
    <submittedName>
        <fullName evidence="1">Uncharacterized protein</fullName>
    </submittedName>
</protein>
<dbReference type="RefSeq" id="WP_166952769.1">
    <property type="nucleotide sequence ID" value="NZ_JAASQI010000005.1"/>
</dbReference>
<keyword evidence="2" id="KW-1185">Reference proteome</keyword>
<dbReference type="EMBL" id="JAASQI010000005">
    <property type="protein sequence ID" value="NIJ58461.1"/>
    <property type="molecule type" value="Genomic_DNA"/>
</dbReference>
<accession>A0ABX0V5R2</accession>
<evidence type="ECO:0000313" key="1">
    <source>
        <dbReference type="EMBL" id="NIJ58461.1"/>
    </source>
</evidence>
<evidence type="ECO:0000313" key="2">
    <source>
        <dbReference type="Proteomes" id="UP001429580"/>
    </source>
</evidence>
<comment type="caution">
    <text evidence="1">The sequence shown here is derived from an EMBL/GenBank/DDBJ whole genome shotgun (WGS) entry which is preliminary data.</text>
</comment>
<reference evidence="1 2" key="1">
    <citation type="submission" date="2020-03" db="EMBL/GenBank/DDBJ databases">
        <title>Genomic Encyclopedia of Type Strains, Phase IV (KMG-IV): sequencing the most valuable type-strain genomes for metagenomic binning, comparative biology and taxonomic classification.</title>
        <authorList>
            <person name="Goeker M."/>
        </authorList>
    </citation>
    <scope>NUCLEOTIDE SEQUENCE [LARGE SCALE GENOMIC DNA]</scope>
    <source>
        <strain evidence="1 2">DSM 103870</strain>
    </source>
</reference>
<name>A0ABX0V5R2_9HYPH</name>
<sequence length="207" mass="23925">MHYQPHILNRKTGRIEPTDWGEWFTVTEVGRHYGVGSKRVRAVLHHMGMLGKEGRYYRLPQEWEERGYGARNDNPKSGFSFDTVSPMGQRLIAEAWDMAVADYEKDLREHGSVVTAREALDVFKETRLSPMTVQMEIIWVRHHFPDLSHNDIATVVECTQQLVSRYLSQRKGEIETWERVKKQGLFEGRRDADVAGSCGPLEGSRHE</sequence>